<proteinExistence type="predicted"/>
<evidence type="ECO:0000313" key="2">
    <source>
        <dbReference type="Proteomes" id="UP000644660"/>
    </source>
</evidence>
<dbReference type="EMBL" id="CAEFZW010000013">
    <property type="protein sequence ID" value="CAB4257175.1"/>
    <property type="molecule type" value="Genomic_DNA"/>
</dbReference>
<dbReference type="OrthoDB" id="10379295at2759"/>
<dbReference type="GeneID" id="64860286"/>
<evidence type="ECO:0000313" key="1">
    <source>
        <dbReference type="EMBL" id="CAB4257175.1"/>
    </source>
</evidence>
<keyword evidence="2" id="KW-1185">Reference proteome</keyword>
<name>A0A8H2VKW8_9SACH</name>
<gene>
    <name evidence="1" type="ORF">KABA2_13S04708</name>
</gene>
<comment type="caution">
    <text evidence="1">The sequence shown here is derived from an EMBL/GenBank/DDBJ whole genome shotgun (WGS) entry which is preliminary data.</text>
</comment>
<dbReference type="AlphaFoldDB" id="A0A8H2VKW8"/>
<sequence>MFLNVISHSDANNLYTKIPLCEYCEGTVLNCHCLFFKELNDGTIPFTENVEKELQEIECQMINTPKSLGKQLKNRLQFLIYSLKFNWDFVPFRERLNHSKIVTKKVYRSDNVINHFLAEMSPYEDIVTRCGTKLNLHLLVIHNIYNIFIESRNFFLESVFGTYCPVYFRNNKLIDYDGLSYKTQQKTLAQTKMLEQEKQLKAKRMYNPSNKNVFWAIRLLNFEKEYSYSKVCNMALQHQNPWVRYHEGLNIFPRKHILRRWLNKRWQWETIIDYIFKELGPCCHFLENCSNEENLLERQVTTNNSDTVFQAQGVLETASPLDYDIFEEAFQKLVYICNTDIPKESKPLNNFSIRTI</sequence>
<dbReference type="RefSeq" id="XP_041409019.1">
    <property type="nucleotide sequence ID" value="XM_041553085.1"/>
</dbReference>
<accession>A0A8H2VKW8</accession>
<dbReference type="Proteomes" id="UP000644660">
    <property type="component" value="Unassembled WGS sequence"/>
</dbReference>
<organism evidence="1 2">
    <name type="scientific">Maudiozyma barnettii</name>
    <dbReference type="NCBI Taxonomy" id="61262"/>
    <lineage>
        <taxon>Eukaryota</taxon>
        <taxon>Fungi</taxon>
        <taxon>Dikarya</taxon>
        <taxon>Ascomycota</taxon>
        <taxon>Saccharomycotina</taxon>
        <taxon>Saccharomycetes</taxon>
        <taxon>Saccharomycetales</taxon>
        <taxon>Saccharomycetaceae</taxon>
        <taxon>Maudiozyma</taxon>
    </lineage>
</organism>
<reference evidence="1 2" key="1">
    <citation type="submission" date="2020-05" db="EMBL/GenBank/DDBJ databases">
        <authorList>
            <person name="Casaregola S."/>
            <person name="Devillers H."/>
            <person name="Grondin C."/>
        </authorList>
    </citation>
    <scope>NUCLEOTIDE SEQUENCE [LARGE SCALE GENOMIC DNA]</scope>
    <source>
        <strain evidence="1 2">CLIB 1767</strain>
    </source>
</reference>
<protein>
    <submittedName>
        <fullName evidence="1">Uncharacterized protein</fullName>
    </submittedName>
</protein>